<dbReference type="EMBL" id="CP006939">
    <property type="protein sequence ID" value="AHC14056.1"/>
    <property type="molecule type" value="Genomic_DNA"/>
</dbReference>
<dbReference type="Proteomes" id="UP000018680">
    <property type="component" value="Chromosome"/>
</dbReference>
<dbReference type="AlphaFoldDB" id="V5WFX8"/>
<proteinExistence type="predicted"/>
<evidence type="ECO:0000313" key="2">
    <source>
        <dbReference type="Proteomes" id="UP000018680"/>
    </source>
</evidence>
<protein>
    <submittedName>
        <fullName evidence="1">Uncharacterized protein</fullName>
    </submittedName>
</protein>
<reference evidence="1 2" key="1">
    <citation type="journal article" date="2015" name="Stand. Genomic Sci.">
        <title>Complete genome sequence and description of Salinispira pacifica gen. nov., sp. nov., a novel spirochaete isolated form a hypersaline microbial mat.</title>
        <authorList>
            <person name="Ben Hania W."/>
            <person name="Joseph M."/>
            <person name="Schumann P."/>
            <person name="Bunk B."/>
            <person name="Fiebig A."/>
            <person name="Sproer C."/>
            <person name="Klenk H.P."/>
            <person name="Fardeau M.L."/>
            <person name="Spring S."/>
        </authorList>
    </citation>
    <scope>NUCLEOTIDE SEQUENCE [LARGE SCALE GENOMIC DNA]</scope>
    <source>
        <strain evidence="1 2">L21-RPul-D2</strain>
    </source>
</reference>
<name>V5WFX8_9SPIO</name>
<gene>
    <name evidence="1" type="ORF">L21SP2_0627</name>
</gene>
<accession>V5WFX8</accession>
<evidence type="ECO:0000313" key="1">
    <source>
        <dbReference type="EMBL" id="AHC14056.1"/>
    </source>
</evidence>
<organism evidence="1 2">
    <name type="scientific">Salinispira pacifica</name>
    <dbReference type="NCBI Taxonomy" id="1307761"/>
    <lineage>
        <taxon>Bacteria</taxon>
        <taxon>Pseudomonadati</taxon>
        <taxon>Spirochaetota</taxon>
        <taxon>Spirochaetia</taxon>
        <taxon>Spirochaetales</taxon>
        <taxon>Spirochaetaceae</taxon>
        <taxon>Salinispira</taxon>
    </lineage>
</organism>
<dbReference type="KEGG" id="slr:L21SP2_0627"/>
<sequence>MYRNAYLLYGGVLSIRDLLHRIWRGGPWTDLIAEAGHRPDRIIRAYYLLRNNGIPVRYRVVGTGGGPGAPLGSMAQTIKIEVLREYEQQAREILGSMEE</sequence>
<keyword evidence="2" id="KW-1185">Reference proteome</keyword>
<dbReference type="HOGENOM" id="CLU_2318479_0_0_12"/>